<evidence type="ECO:0000256" key="4">
    <source>
        <dbReference type="ARBA" id="ARBA00022692"/>
    </source>
</evidence>
<evidence type="ECO:0000313" key="10">
    <source>
        <dbReference type="EMBL" id="GAA2506954.1"/>
    </source>
</evidence>
<dbReference type="EMBL" id="BAAASG010000014">
    <property type="protein sequence ID" value="GAA2506954.1"/>
    <property type="molecule type" value="Genomic_DNA"/>
</dbReference>
<evidence type="ECO:0000256" key="7">
    <source>
        <dbReference type="SAM" id="MobiDB-lite"/>
    </source>
</evidence>
<keyword evidence="6 8" id="KW-0472">Membrane</keyword>
<feature type="transmembrane region" description="Helical" evidence="8">
    <location>
        <begin position="204"/>
        <end position="226"/>
    </location>
</feature>
<reference evidence="10 11" key="1">
    <citation type="journal article" date="2019" name="Int. J. Syst. Evol. Microbiol.">
        <title>The Global Catalogue of Microorganisms (GCM) 10K type strain sequencing project: providing services to taxonomists for standard genome sequencing and annotation.</title>
        <authorList>
            <consortium name="The Broad Institute Genomics Platform"/>
            <consortium name="The Broad Institute Genome Sequencing Center for Infectious Disease"/>
            <person name="Wu L."/>
            <person name="Ma J."/>
        </authorList>
    </citation>
    <scope>NUCLEOTIDE SEQUENCE [LARGE SCALE GENOMIC DNA]</scope>
    <source>
        <strain evidence="10 11">JCM 4395</strain>
    </source>
</reference>
<feature type="transmembrane region" description="Helical" evidence="8">
    <location>
        <begin position="246"/>
        <end position="268"/>
    </location>
</feature>
<evidence type="ECO:0000256" key="2">
    <source>
        <dbReference type="ARBA" id="ARBA00022448"/>
    </source>
</evidence>
<dbReference type="Proteomes" id="UP001501777">
    <property type="component" value="Unassembled WGS sequence"/>
</dbReference>
<proteinExistence type="predicted"/>
<keyword evidence="5 8" id="KW-1133">Transmembrane helix</keyword>
<dbReference type="Gene3D" id="1.20.1250.20">
    <property type="entry name" value="MFS general substrate transporter like domains"/>
    <property type="match status" value="1"/>
</dbReference>
<evidence type="ECO:0000256" key="5">
    <source>
        <dbReference type="ARBA" id="ARBA00022989"/>
    </source>
</evidence>
<keyword evidence="11" id="KW-1185">Reference proteome</keyword>
<dbReference type="InterPro" id="IPR020846">
    <property type="entry name" value="MFS_dom"/>
</dbReference>
<protein>
    <recommendedName>
        <fullName evidence="9">Major facilitator superfamily (MFS) profile domain-containing protein</fullName>
    </recommendedName>
</protein>
<comment type="subcellular location">
    <subcellularLocation>
        <location evidence="1">Cell membrane</location>
        <topology evidence="1">Multi-pass membrane protein</topology>
    </subcellularLocation>
</comment>
<dbReference type="InterPro" id="IPR050171">
    <property type="entry name" value="MFS_Transporters"/>
</dbReference>
<feature type="compositionally biased region" description="Low complexity" evidence="7">
    <location>
        <begin position="407"/>
        <end position="418"/>
    </location>
</feature>
<feature type="region of interest" description="Disordered" evidence="7">
    <location>
        <begin position="389"/>
        <end position="427"/>
    </location>
</feature>
<accession>A0ABN3MRF8</accession>
<dbReference type="SUPFAM" id="SSF103473">
    <property type="entry name" value="MFS general substrate transporter"/>
    <property type="match status" value="1"/>
</dbReference>
<comment type="caution">
    <text evidence="10">The sequence shown here is derived from an EMBL/GenBank/DDBJ whole genome shotgun (WGS) entry which is preliminary data.</text>
</comment>
<dbReference type="Pfam" id="PF07690">
    <property type="entry name" value="MFS_1"/>
    <property type="match status" value="1"/>
</dbReference>
<evidence type="ECO:0000256" key="6">
    <source>
        <dbReference type="ARBA" id="ARBA00023136"/>
    </source>
</evidence>
<dbReference type="InterPro" id="IPR036259">
    <property type="entry name" value="MFS_trans_sf"/>
</dbReference>
<dbReference type="InterPro" id="IPR011701">
    <property type="entry name" value="MFS"/>
</dbReference>
<evidence type="ECO:0000256" key="3">
    <source>
        <dbReference type="ARBA" id="ARBA00022475"/>
    </source>
</evidence>
<evidence type="ECO:0000256" key="1">
    <source>
        <dbReference type="ARBA" id="ARBA00004651"/>
    </source>
</evidence>
<dbReference type="PROSITE" id="PS50850">
    <property type="entry name" value="MFS"/>
    <property type="match status" value="1"/>
</dbReference>
<keyword evidence="2" id="KW-0813">Transport</keyword>
<feature type="transmembrane region" description="Helical" evidence="8">
    <location>
        <begin position="364"/>
        <end position="383"/>
    </location>
</feature>
<dbReference type="PANTHER" id="PTHR23517">
    <property type="entry name" value="RESISTANCE PROTEIN MDTM, PUTATIVE-RELATED-RELATED"/>
    <property type="match status" value="1"/>
</dbReference>
<evidence type="ECO:0000256" key="8">
    <source>
        <dbReference type="SAM" id="Phobius"/>
    </source>
</evidence>
<sequence>MRGLREVPRTVWLLACGTFVNMVVSVSFAYTFLYLTGPRGLGSGQAGLLSGVAGAGLVAGNFTGGWYGDRFGHRRVLLVGAAVSGLVLAAVPLLPTPLLFAALPLSQYAAGVQRAANSALVAVIVPEGARRQAFAVVRAAANGGFTLGPVLGALVATRFSYDWLYVAEGLGSVGLAGWTARVVPARGAAGRGRAGRVERGGVWAALRARPAVLVLLPAILVIDVVYRQQYSTFSLFLADHGMDARVYGALLAINGGVLLCLELPVAVVLRRRSPLRIVGCGLLLVGGGYGVLLVGAGEGAAVVMMGLLTVGEVLYKTTATAYVADQAPGHVLGRFQSLYAGVSISGVVLAAPLGGVLYGAAPGVLWPVCAGLGVLAGGAVLLAGGRTGGPVSAAAEVTRPRRPYPSRPRGAAPSAPLGAAPPDPPSA</sequence>
<keyword evidence="3" id="KW-1003">Cell membrane</keyword>
<feature type="transmembrane region" description="Helical" evidence="8">
    <location>
        <begin position="163"/>
        <end position="183"/>
    </location>
</feature>
<feature type="transmembrane region" description="Helical" evidence="8">
    <location>
        <begin position="12"/>
        <end position="34"/>
    </location>
</feature>
<keyword evidence="4 8" id="KW-0812">Transmembrane</keyword>
<dbReference type="PANTHER" id="PTHR23517:SF2">
    <property type="entry name" value="MULTIDRUG RESISTANCE PROTEIN MDTH"/>
    <property type="match status" value="1"/>
</dbReference>
<organism evidence="10 11">
    <name type="scientific">Streptomyces longisporus</name>
    <dbReference type="NCBI Taxonomy" id="1948"/>
    <lineage>
        <taxon>Bacteria</taxon>
        <taxon>Bacillati</taxon>
        <taxon>Actinomycetota</taxon>
        <taxon>Actinomycetes</taxon>
        <taxon>Kitasatosporales</taxon>
        <taxon>Streptomycetaceae</taxon>
        <taxon>Streptomyces</taxon>
    </lineage>
</organism>
<feature type="transmembrane region" description="Helical" evidence="8">
    <location>
        <begin position="76"/>
        <end position="94"/>
    </location>
</feature>
<name>A0ABN3MRF8_STRLO</name>
<feature type="transmembrane region" description="Helical" evidence="8">
    <location>
        <begin position="275"/>
        <end position="294"/>
    </location>
</feature>
<feature type="transmembrane region" description="Helical" evidence="8">
    <location>
        <begin position="300"/>
        <end position="317"/>
    </location>
</feature>
<feature type="domain" description="Major facilitator superfamily (MFS) profile" evidence="9">
    <location>
        <begin position="10"/>
        <end position="388"/>
    </location>
</feature>
<evidence type="ECO:0000259" key="9">
    <source>
        <dbReference type="PROSITE" id="PS50850"/>
    </source>
</evidence>
<feature type="transmembrane region" description="Helical" evidence="8">
    <location>
        <begin position="338"/>
        <end position="358"/>
    </location>
</feature>
<feature type="transmembrane region" description="Helical" evidence="8">
    <location>
        <begin position="46"/>
        <end position="64"/>
    </location>
</feature>
<gene>
    <name evidence="10" type="ORF">GCM10010276_59780</name>
</gene>
<evidence type="ECO:0000313" key="11">
    <source>
        <dbReference type="Proteomes" id="UP001501777"/>
    </source>
</evidence>